<evidence type="ECO:0000259" key="5">
    <source>
        <dbReference type="PROSITE" id="PS50075"/>
    </source>
</evidence>
<dbReference type="RefSeq" id="WP_380852689.1">
    <property type="nucleotide sequence ID" value="NZ_JBHSFP010000074.1"/>
</dbReference>
<comment type="caution">
    <text evidence="7">The sequence shown here is derived from an EMBL/GenBank/DDBJ whole genome shotgun (WGS) entry which is preliminary data.</text>
</comment>
<accession>A0ABV9CVR0</accession>
<dbReference type="InterPro" id="IPR016035">
    <property type="entry name" value="Acyl_Trfase/lysoPLipase"/>
</dbReference>
<keyword evidence="8" id="KW-1185">Reference proteome</keyword>
<dbReference type="NCBIfam" id="NF045894">
    <property type="entry name" value="PKS_plus_SDR"/>
    <property type="match status" value="1"/>
</dbReference>
<dbReference type="EMBL" id="JBHSFP010000074">
    <property type="protein sequence ID" value="MFC4537063.1"/>
    <property type="molecule type" value="Genomic_DNA"/>
</dbReference>
<reference evidence="8" key="1">
    <citation type="journal article" date="2019" name="Int. J. Syst. Evol. Microbiol.">
        <title>The Global Catalogue of Microorganisms (GCM) 10K type strain sequencing project: providing services to taxonomists for standard genome sequencing and annotation.</title>
        <authorList>
            <consortium name="The Broad Institute Genomics Platform"/>
            <consortium name="The Broad Institute Genome Sequencing Center for Infectious Disease"/>
            <person name="Wu L."/>
            <person name="Ma J."/>
        </authorList>
    </citation>
    <scope>NUCLEOTIDE SEQUENCE [LARGE SCALE GENOMIC DNA]</scope>
    <source>
        <strain evidence="8">CGMCC 4.7132</strain>
    </source>
</reference>
<keyword evidence="2" id="KW-0597">Phosphoprotein</keyword>
<organism evidence="7 8">
    <name type="scientific">Sphaerisporangium dianthi</name>
    <dbReference type="NCBI Taxonomy" id="1436120"/>
    <lineage>
        <taxon>Bacteria</taxon>
        <taxon>Bacillati</taxon>
        <taxon>Actinomycetota</taxon>
        <taxon>Actinomycetes</taxon>
        <taxon>Streptosporangiales</taxon>
        <taxon>Streptosporangiaceae</taxon>
        <taxon>Sphaerisporangium</taxon>
    </lineage>
</organism>
<feature type="domain" description="Carrier" evidence="5">
    <location>
        <begin position="359"/>
        <end position="434"/>
    </location>
</feature>
<dbReference type="InterPro" id="IPR016039">
    <property type="entry name" value="Thiolase-like"/>
</dbReference>
<dbReference type="InterPro" id="IPR057326">
    <property type="entry name" value="KR_dom"/>
</dbReference>
<dbReference type="SUPFAM" id="SSF47336">
    <property type="entry name" value="ACP-like"/>
    <property type="match status" value="2"/>
</dbReference>
<dbReference type="SUPFAM" id="SSF53901">
    <property type="entry name" value="Thiolase-like"/>
    <property type="match status" value="2"/>
</dbReference>
<dbReference type="InterPro" id="IPR050091">
    <property type="entry name" value="PKS_NRPS_Biosynth_Enz"/>
</dbReference>
<feature type="non-terminal residue" evidence="7">
    <location>
        <position position="2267"/>
    </location>
</feature>
<keyword evidence="1" id="KW-0596">Phosphopantetheine</keyword>
<dbReference type="InterPro" id="IPR014030">
    <property type="entry name" value="Ketoacyl_synth_N"/>
</dbReference>
<protein>
    <submittedName>
        <fullName evidence="7">Type I polyketide synthase</fullName>
    </submittedName>
</protein>
<dbReference type="InterPro" id="IPR036736">
    <property type="entry name" value="ACP-like_sf"/>
</dbReference>
<evidence type="ECO:0000256" key="1">
    <source>
        <dbReference type="ARBA" id="ARBA00022450"/>
    </source>
</evidence>
<dbReference type="Gene3D" id="3.40.366.10">
    <property type="entry name" value="Malonyl-Coenzyme A Acyl Carrier Protein, domain 2"/>
    <property type="match status" value="2"/>
</dbReference>
<dbReference type="InterPro" id="IPR001227">
    <property type="entry name" value="Ac_transferase_dom_sf"/>
</dbReference>
<keyword evidence="3" id="KW-0808">Transferase</keyword>
<dbReference type="InterPro" id="IPR006162">
    <property type="entry name" value="Ppantetheine_attach_site"/>
</dbReference>
<dbReference type="PANTHER" id="PTHR43775:SF51">
    <property type="entry name" value="INACTIVE PHENOLPHTHIOCEROL SYNTHESIS POLYKETIDE SYNTHASE TYPE I PKS1-RELATED"/>
    <property type="match status" value="1"/>
</dbReference>
<dbReference type="InterPro" id="IPR032821">
    <property type="entry name" value="PKS_assoc"/>
</dbReference>
<feature type="domain" description="Ketosynthase family 3 (KS3)" evidence="6">
    <location>
        <begin position="1980"/>
        <end position="2267"/>
    </location>
</feature>
<dbReference type="PROSITE" id="PS50075">
    <property type="entry name" value="CARRIER"/>
    <property type="match status" value="2"/>
</dbReference>
<dbReference type="SUPFAM" id="SSF51735">
    <property type="entry name" value="NAD(P)-binding Rossmann-fold domains"/>
    <property type="match status" value="2"/>
</dbReference>
<evidence type="ECO:0000256" key="2">
    <source>
        <dbReference type="ARBA" id="ARBA00022553"/>
    </source>
</evidence>
<dbReference type="InterPro" id="IPR013968">
    <property type="entry name" value="PKS_KR"/>
</dbReference>
<dbReference type="SMART" id="SM01294">
    <property type="entry name" value="PKS_PP_betabranch"/>
    <property type="match status" value="1"/>
</dbReference>
<feature type="domain" description="Carrier" evidence="5">
    <location>
        <begin position="1887"/>
        <end position="1962"/>
    </location>
</feature>
<dbReference type="Pfam" id="PF08659">
    <property type="entry name" value="KR"/>
    <property type="match status" value="1"/>
</dbReference>
<dbReference type="Proteomes" id="UP001596004">
    <property type="component" value="Unassembled WGS sequence"/>
</dbReference>
<dbReference type="Gene3D" id="1.10.1200.10">
    <property type="entry name" value="ACP-like"/>
    <property type="match status" value="2"/>
</dbReference>
<feature type="domain" description="Ketosynthase family 3 (KS3)" evidence="6">
    <location>
        <begin position="451"/>
        <end position="875"/>
    </location>
</feature>
<dbReference type="Pfam" id="PF00109">
    <property type="entry name" value="ketoacyl-synt"/>
    <property type="match status" value="2"/>
</dbReference>
<dbReference type="Pfam" id="PF00550">
    <property type="entry name" value="PP-binding"/>
    <property type="match status" value="2"/>
</dbReference>
<dbReference type="InterPro" id="IPR014031">
    <property type="entry name" value="Ketoacyl_synth_C"/>
</dbReference>
<name>A0ABV9CVR0_9ACTN</name>
<evidence type="ECO:0000259" key="6">
    <source>
        <dbReference type="PROSITE" id="PS52004"/>
    </source>
</evidence>
<dbReference type="InterPro" id="IPR020841">
    <property type="entry name" value="PKS_Beta-ketoAc_synthase_dom"/>
</dbReference>
<dbReference type="Gene3D" id="3.40.47.10">
    <property type="match status" value="2"/>
</dbReference>
<dbReference type="SMART" id="SM00823">
    <property type="entry name" value="PKS_PP"/>
    <property type="match status" value="2"/>
</dbReference>
<dbReference type="SMART" id="SM00822">
    <property type="entry name" value="PKS_KR"/>
    <property type="match status" value="1"/>
</dbReference>
<dbReference type="SMART" id="SM00827">
    <property type="entry name" value="PKS_AT"/>
    <property type="match status" value="2"/>
</dbReference>
<dbReference type="InterPro" id="IPR036291">
    <property type="entry name" value="NAD(P)-bd_dom_sf"/>
</dbReference>
<dbReference type="PROSITE" id="PS00012">
    <property type="entry name" value="PHOSPHOPANTETHEINE"/>
    <property type="match status" value="2"/>
</dbReference>
<dbReference type="PROSITE" id="PS00606">
    <property type="entry name" value="KS3_1"/>
    <property type="match status" value="2"/>
</dbReference>
<dbReference type="Pfam" id="PF00698">
    <property type="entry name" value="Acyl_transf_1"/>
    <property type="match status" value="2"/>
</dbReference>
<dbReference type="SUPFAM" id="SSF55048">
    <property type="entry name" value="Probable ACP-binding domain of malonyl-CoA ACP transacylase"/>
    <property type="match status" value="2"/>
</dbReference>
<dbReference type="SMART" id="SM00825">
    <property type="entry name" value="PKS_KS"/>
    <property type="match status" value="2"/>
</dbReference>
<dbReference type="InterPro" id="IPR009081">
    <property type="entry name" value="PP-bd_ACP"/>
</dbReference>
<dbReference type="InterPro" id="IPR014043">
    <property type="entry name" value="Acyl_transferase_dom"/>
</dbReference>
<dbReference type="SUPFAM" id="SSF52151">
    <property type="entry name" value="FabD/lysophospholipase-like"/>
    <property type="match status" value="2"/>
</dbReference>
<evidence type="ECO:0000256" key="3">
    <source>
        <dbReference type="ARBA" id="ARBA00022679"/>
    </source>
</evidence>
<dbReference type="Gene3D" id="3.30.70.3290">
    <property type="match status" value="1"/>
</dbReference>
<dbReference type="Pfam" id="PF18369">
    <property type="entry name" value="PKS_DE"/>
    <property type="match status" value="1"/>
</dbReference>
<dbReference type="PROSITE" id="PS52004">
    <property type="entry name" value="KS3_2"/>
    <property type="match status" value="2"/>
</dbReference>
<gene>
    <name evidence="7" type="ORF">ACFO60_40350</name>
</gene>
<keyword evidence="4" id="KW-0012">Acyltransferase</keyword>
<dbReference type="PANTHER" id="PTHR43775">
    <property type="entry name" value="FATTY ACID SYNTHASE"/>
    <property type="match status" value="1"/>
</dbReference>
<dbReference type="InterPro" id="IPR016036">
    <property type="entry name" value="Malonyl_transacylase_ACP-bd"/>
</dbReference>
<evidence type="ECO:0000313" key="7">
    <source>
        <dbReference type="EMBL" id="MFC4537063.1"/>
    </source>
</evidence>
<evidence type="ECO:0000313" key="8">
    <source>
        <dbReference type="Proteomes" id="UP001596004"/>
    </source>
</evidence>
<dbReference type="CDD" id="cd00833">
    <property type="entry name" value="PKS"/>
    <property type="match status" value="2"/>
</dbReference>
<proteinExistence type="predicted"/>
<dbReference type="Pfam" id="PF16197">
    <property type="entry name" value="KAsynt_C_assoc"/>
    <property type="match status" value="1"/>
</dbReference>
<dbReference type="Gene3D" id="3.40.50.720">
    <property type="entry name" value="NAD(P)-binding Rossmann-like Domain"/>
    <property type="match status" value="1"/>
</dbReference>
<sequence length="2267" mass="236182">MSTVEDVAREAGARRGQVAFVCPGVGSQWVGMGAALLDSSEAFRAQVELCEQAFAPFVDWSVSEVLRDRPGAPSLARADVAQPALFAMAVGLAGLWESHGVVPDAVVGHSNGEIAAACIAGGLSLVDGARVVALWSAAQVPLIGSGNVAAISMPVDGVREHLAEFGDRITLAGVNGPASTIVSGEAAAVDRLLARLTAEGARAQKIQLGWAAHSPKADEIRDHLLRVLAPITPTASRIPFFAACTGGLVDTSTMTADYWVRNMRGMVNFDAATRAAADHGVDTFIEISPHPVLTMAVQDTVDAIGAGGVVVGSIRRDMGDGEQFLRALSAVRTGPAHAVDPARRLRDRLAVLPAQARREALVELVCDLVAGPLGGAAFDRGDATATFLDLGVNSVTAVEIRNTVVEETGVRLPVTVVFDHPTPTAFADRLHAELFPEERAVPAHAVTRHDYEPIAIVAMSCRAPGGVRTPADLWQLVIDEIDAIAGFPADRGWPLNEIYHPDPDRPGRSYSRSGGFLYDACEFDADLFGISPREATAMDPQQRLLLETSWEVFERAGMDPTALKGSDVGVFVGLVDQQYAPRLDAAPSELEGHVFTGSAASVASGRVAYTFGLEGPAVTVDTACSSSLVALHLAAQALRAGECSLALAGGVNVLATPGLFIEFSRQRLLAPDGRCKAFAAAADGVSWAEGVGVLLVERLSDARRNGHPVLAVIKGSATNQDGASNGLSAPNGRAQEKLIRAALARAGLSADEVDAVEAHGTGTKLGDPIEAGALLAAYGQGRERPLWIGSLKSNIGHTQAAAGVLGVIKMVLALQHGELPRTLHVDAPSPYVDWSAGDVRLLSERGPWPDTGRPRRAGVSSFGISGTNGHVILEQAPSATGQDDGSPSGTVVPVLLSGRTREAVREQAERLRAHLARHPGLRPADVAHTMAKRAVLPHRAAVLAAGPDELIDRLGALADGRNPLGVLDGAAVGGKLAVLFPGQGAQRVGMGSELYRTSPVFARELDAVCAALEPHLDLPLQDVLLAEPGTAEAELLHRTAFTQTSLFAVEVALFRLVEHWGVRPDYVGGHSVGELTAAHVAGVLSLADAARLVCARGRLMQALPDGGGMTAIAASEEEVIRSLAGRESEVAVAAVNGPRAVVISGVAEVVAEIAATWQAAGRETKRLRVSHAFHSPLVEPVLAEFAAIAGELAYHPAGIRVVSNLTGGVATDAQLGESCYWVRHVRDTVRFHDGVRALYSAGVRTVLELGPGGVLSGLARDCLGAEESEQVAFVPSSRRELAEPEAVVTAVTRLGVRGVPVDWAAVIGGTPRLLDLPTYPFQREEFWLRHRPGDDDRAAPAPDSEFWDMVDRADLPGLARELRVDAEQPLSSVLPALSRWRRDRVGLSTADSWRYRTSWRATTVPAAADLPGTWLVVVPSGQVEAQEVADRCAGAVERYRGVPVRLAVGPGTARDVLAERIRSAVAGHSRVAGVLSFLALDERPVADAPAMTAGLWHSVVLAQALGDAGVDAPLWWVTSGAVRVDDTDVVISPPQAQAWGLGRVVALEHPLRWGGLIDLPPVPGDRATDLLAGLLATGGAEDQVAIRDSGLWARRLRPAPGGTPGRVWRPRGTVLVTGGTGALGGHVARWAADNGARHLVLAGRSGLSASGAEELVADLAARGATVTVAKCDVADRTAVAALLAAVPADIPLTAVVHAAGVSQFTDLTSVTAAEFAAGLTAKVAGAAHLADLLADRELDAFVLFSSVAATWGSAANGAYAAGNSYLDALAEQRRMRGLAATSVAWGTWGGDGMADGATGEHLTRRGLRFMAPHLAVTAMARAAGEDEATLTVADVDWANFIRTFTAARPSPLLAEIPAVAGARNDAAAEPAPELARLTGLTRPARESAVVALVRTQVAEVLGHSDEAAVDVGRTFSELGFDSLMAVELRDRLVAVSGLRLGGPVTYDHPTPALLAAHICAGLTGAEPTPVTTTTAPVQPDDQIAIVGMACRYPGGVASPGELWDLVSAGGDAITGFPLDRGWDVDALYDPEMTESGRSYVRTGGFLHDAADFDAGLFGVSPREALAMDPQQRLLLEVSWEVVERAGIDAASLKGSLTGVFIGSNGQDYHDVGTGSPDAENGYQLTGNAGSVMSGRIAYTFGLEGPALTVDTACSSSLVALHLAAQSLRNGECALALAGGVTVMSTPTAFVEFSRQRGLAPDGRCKSFAAAADGTGWGEGVGVLLLERLSDARRNGRRVLAVLRGSAVNQDGASNGLTAPSGPAQQRV</sequence>
<dbReference type="InterPro" id="IPR018201">
    <property type="entry name" value="Ketoacyl_synth_AS"/>
</dbReference>
<dbReference type="Gene3D" id="3.30.70.250">
    <property type="entry name" value="Malonyl-CoA ACP transacylase, ACP-binding"/>
    <property type="match status" value="1"/>
</dbReference>
<dbReference type="InterPro" id="IPR020806">
    <property type="entry name" value="PKS_PP-bd"/>
</dbReference>
<evidence type="ECO:0000256" key="4">
    <source>
        <dbReference type="ARBA" id="ARBA00023315"/>
    </source>
</evidence>
<dbReference type="Pfam" id="PF02801">
    <property type="entry name" value="Ketoacyl-synt_C"/>
    <property type="match status" value="1"/>
</dbReference>
<dbReference type="InterPro" id="IPR041618">
    <property type="entry name" value="PKS_DE"/>
</dbReference>
<dbReference type="CDD" id="cd08952">
    <property type="entry name" value="KR_1_SDR_x"/>
    <property type="match status" value="1"/>
</dbReference>